<dbReference type="InterPro" id="IPR053001">
    <property type="entry name" value="MNNG_permease-like"/>
</dbReference>
<evidence type="ECO:0000259" key="3">
    <source>
        <dbReference type="Pfam" id="PF12051"/>
    </source>
</evidence>
<dbReference type="Proteomes" id="UP000298030">
    <property type="component" value="Unassembled WGS sequence"/>
</dbReference>
<feature type="transmembrane region" description="Helical" evidence="2">
    <location>
        <begin position="279"/>
        <end position="306"/>
    </location>
</feature>
<dbReference type="InterPro" id="IPR022703">
    <property type="entry name" value="DUF3533"/>
</dbReference>
<accession>A0A4Y7TXF5</accession>
<feature type="region of interest" description="Disordered" evidence="1">
    <location>
        <begin position="435"/>
        <end position="472"/>
    </location>
</feature>
<feature type="transmembrane region" description="Helical" evidence="2">
    <location>
        <begin position="356"/>
        <end position="380"/>
    </location>
</feature>
<dbReference type="Pfam" id="PF12051">
    <property type="entry name" value="DUF3533"/>
    <property type="match status" value="1"/>
</dbReference>
<keyword evidence="2" id="KW-1133">Transmembrane helix</keyword>
<comment type="caution">
    <text evidence="4">The sequence shown here is derived from an EMBL/GenBank/DDBJ whole genome shotgun (WGS) entry which is preliminary data.</text>
</comment>
<evidence type="ECO:0000256" key="1">
    <source>
        <dbReference type="SAM" id="MobiDB-lite"/>
    </source>
</evidence>
<protein>
    <recommendedName>
        <fullName evidence="3">DUF3533 domain-containing protein</fullName>
    </recommendedName>
</protein>
<reference evidence="4 5" key="1">
    <citation type="journal article" date="2019" name="Nat. Ecol. Evol.">
        <title>Megaphylogeny resolves global patterns of mushroom evolution.</title>
        <authorList>
            <person name="Varga T."/>
            <person name="Krizsan K."/>
            <person name="Foldi C."/>
            <person name="Dima B."/>
            <person name="Sanchez-Garcia M."/>
            <person name="Sanchez-Ramirez S."/>
            <person name="Szollosi G.J."/>
            <person name="Szarkandi J.G."/>
            <person name="Papp V."/>
            <person name="Albert L."/>
            <person name="Andreopoulos W."/>
            <person name="Angelini C."/>
            <person name="Antonin V."/>
            <person name="Barry K.W."/>
            <person name="Bougher N.L."/>
            <person name="Buchanan P."/>
            <person name="Buyck B."/>
            <person name="Bense V."/>
            <person name="Catcheside P."/>
            <person name="Chovatia M."/>
            <person name="Cooper J."/>
            <person name="Damon W."/>
            <person name="Desjardin D."/>
            <person name="Finy P."/>
            <person name="Geml J."/>
            <person name="Haridas S."/>
            <person name="Hughes K."/>
            <person name="Justo A."/>
            <person name="Karasinski D."/>
            <person name="Kautmanova I."/>
            <person name="Kiss B."/>
            <person name="Kocsube S."/>
            <person name="Kotiranta H."/>
            <person name="LaButti K.M."/>
            <person name="Lechner B.E."/>
            <person name="Liimatainen K."/>
            <person name="Lipzen A."/>
            <person name="Lukacs Z."/>
            <person name="Mihaltcheva S."/>
            <person name="Morgado L.N."/>
            <person name="Niskanen T."/>
            <person name="Noordeloos M.E."/>
            <person name="Ohm R.A."/>
            <person name="Ortiz-Santana B."/>
            <person name="Ovrebo C."/>
            <person name="Racz N."/>
            <person name="Riley R."/>
            <person name="Savchenko A."/>
            <person name="Shiryaev A."/>
            <person name="Soop K."/>
            <person name="Spirin V."/>
            <person name="Szebenyi C."/>
            <person name="Tomsovsky M."/>
            <person name="Tulloss R.E."/>
            <person name="Uehling J."/>
            <person name="Grigoriev I.V."/>
            <person name="Vagvolgyi C."/>
            <person name="Papp T."/>
            <person name="Martin F.M."/>
            <person name="Miettinen O."/>
            <person name="Hibbett D.S."/>
            <person name="Nagy L.G."/>
        </authorList>
    </citation>
    <scope>NUCLEOTIDE SEQUENCE [LARGE SCALE GENOMIC DNA]</scope>
    <source>
        <strain evidence="4 5">FP101781</strain>
    </source>
</reference>
<evidence type="ECO:0000313" key="5">
    <source>
        <dbReference type="Proteomes" id="UP000298030"/>
    </source>
</evidence>
<feature type="domain" description="DUF3533" evidence="3">
    <location>
        <begin position="57"/>
        <end position="421"/>
    </location>
</feature>
<feature type="transmembrane region" description="Helical" evidence="2">
    <location>
        <begin position="326"/>
        <end position="349"/>
    </location>
</feature>
<dbReference type="PANTHER" id="PTHR34814">
    <property type="entry name" value="NITROSOGUANIDINE RESISTANCE PROTEIN SNG1"/>
    <property type="match status" value="1"/>
</dbReference>
<keyword evidence="2" id="KW-0472">Membrane</keyword>
<dbReference type="EMBL" id="QPFP01000003">
    <property type="protein sequence ID" value="TEB38302.1"/>
    <property type="molecule type" value="Genomic_DNA"/>
</dbReference>
<organism evidence="4 5">
    <name type="scientific">Coprinellus micaceus</name>
    <name type="common">Glistening ink-cap mushroom</name>
    <name type="synonym">Coprinus micaceus</name>
    <dbReference type="NCBI Taxonomy" id="71717"/>
    <lineage>
        <taxon>Eukaryota</taxon>
        <taxon>Fungi</taxon>
        <taxon>Dikarya</taxon>
        <taxon>Basidiomycota</taxon>
        <taxon>Agaricomycotina</taxon>
        <taxon>Agaricomycetes</taxon>
        <taxon>Agaricomycetidae</taxon>
        <taxon>Agaricales</taxon>
        <taxon>Agaricineae</taxon>
        <taxon>Psathyrellaceae</taxon>
        <taxon>Coprinellus</taxon>
    </lineage>
</organism>
<dbReference type="STRING" id="71717.A0A4Y7TXF5"/>
<feature type="transmembrane region" description="Helical" evidence="2">
    <location>
        <begin position="406"/>
        <end position="431"/>
    </location>
</feature>
<dbReference type="OrthoDB" id="2140105at2759"/>
<dbReference type="GO" id="GO:0016020">
    <property type="term" value="C:membrane"/>
    <property type="evidence" value="ECO:0007669"/>
    <property type="project" value="TreeGrafter"/>
</dbReference>
<evidence type="ECO:0000256" key="2">
    <source>
        <dbReference type="SAM" id="Phobius"/>
    </source>
</evidence>
<feature type="compositionally biased region" description="Basic and acidic residues" evidence="1">
    <location>
        <begin position="456"/>
        <end position="472"/>
    </location>
</feature>
<gene>
    <name evidence="4" type="ORF">FA13DRAFT_1786106</name>
</gene>
<feature type="transmembrane region" description="Helical" evidence="2">
    <location>
        <begin position="52"/>
        <end position="73"/>
    </location>
</feature>
<evidence type="ECO:0000313" key="4">
    <source>
        <dbReference type="EMBL" id="TEB38302.1"/>
    </source>
</evidence>
<name>A0A4Y7TXF5_COPMI</name>
<keyword evidence="2" id="KW-0812">Transmembrane</keyword>
<dbReference type="PANTHER" id="PTHR34814:SF1">
    <property type="entry name" value="NITROSOGUANIDINE RESISTANCE PROTEIN SNG1"/>
    <property type="match status" value="1"/>
</dbReference>
<keyword evidence="5" id="KW-1185">Reference proteome</keyword>
<sequence length="472" mass="51071">MSSSKPSSIRGGKEAQADHFNVKDAPASHGRLSFFDKTPPGNAARGVYLKTVIGGTFMMMILIFTILAIYWAALYRTPVRNLHGWVVDFDGGVVGQIVSQGLALNQGLGKITWEVLPASAFPGGPEELAQAVRHEDAWTAVSINPGASDRLTAALLAPNSAYDGAQAITGYGVEARNENAFRVLIRPSLQGALDVISRRFAQETAKRVANSSVLPSIMATAPQTIVAPIYYTIDNLIPFDQPVATAATFVGMLLQLILGFFVVMIAFSAREASGYDKTLSVRALIVLRLVTCFSAYFILSLCFALLNLAFKIDVSRKFGHGGGFMALWMVNYIGMLAVVLALESLITLLTPKGMPFFMLLWIISNLAVSIFPIELLPVVFRYGYAAPFYNLSKAIRVIVFGTRNRIGMSVGILFAWIAISCISLSLIQWFVRRKDPPTPPSSDSSSEESVAATAQERLKGGETVDRDLVGGA</sequence>
<feature type="transmembrane region" description="Helical" evidence="2">
    <location>
        <begin position="208"/>
        <end position="231"/>
    </location>
</feature>
<dbReference type="AlphaFoldDB" id="A0A4Y7TXF5"/>
<feature type="transmembrane region" description="Helical" evidence="2">
    <location>
        <begin position="243"/>
        <end position="267"/>
    </location>
</feature>
<proteinExistence type="predicted"/>